<dbReference type="Proteomes" id="UP001266305">
    <property type="component" value="Unassembled WGS sequence"/>
</dbReference>
<proteinExistence type="predicted"/>
<keyword evidence="2" id="KW-1185">Reference proteome</keyword>
<dbReference type="EMBL" id="JASSZA010000001">
    <property type="protein sequence ID" value="KAK2119275.1"/>
    <property type="molecule type" value="Genomic_DNA"/>
</dbReference>
<evidence type="ECO:0000313" key="2">
    <source>
        <dbReference type="Proteomes" id="UP001266305"/>
    </source>
</evidence>
<sequence length="70" mass="7813">MASTWTVCLTQQHPDLLIAAEEQCILNVVAHALLEMGELMAYWWYLRVTPQLPSTNVTTGVVNEGLLVTK</sequence>
<protein>
    <submittedName>
        <fullName evidence="1">Uncharacterized protein</fullName>
    </submittedName>
</protein>
<name>A0ABQ9WCR6_SAGOE</name>
<gene>
    <name evidence="1" type="ORF">P7K49_000661</name>
</gene>
<accession>A0ABQ9WCR6</accession>
<evidence type="ECO:0000313" key="1">
    <source>
        <dbReference type="EMBL" id="KAK2119275.1"/>
    </source>
</evidence>
<reference evidence="1 2" key="1">
    <citation type="submission" date="2023-05" db="EMBL/GenBank/DDBJ databases">
        <title>B98-5 Cell Line De Novo Hybrid Assembly: An Optical Mapping Approach.</title>
        <authorList>
            <person name="Kananen K."/>
            <person name="Auerbach J.A."/>
            <person name="Kautto E."/>
            <person name="Blachly J.S."/>
        </authorList>
    </citation>
    <scope>NUCLEOTIDE SEQUENCE [LARGE SCALE GENOMIC DNA]</scope>
    <source>
        <strain evidence="1">B95-8</strain>
        <tissue evidence="1">Cell line</tissue>
    </source>
</reference>
<comment type="caution">
    <text evidence="1">The sequence shown here is derived from an EMBL/GenBank/DDBJ whole genome shotgun (WGS) entry which is preliminary data.</text>
</comment>
<organism evidence="1 2">
    <name type="scientific">Saguinus oedipus</name>
    <name type="common">Cotton-top tamarin</name>
    <name type="synonym">Oedipomidas oedipus</name>
    <dbReference type="NCBI Taxonomy" id="9490"/>
    <lineage>
        <taxon>Eukaryota</taxon>
        <taxon>Metazoa</taxon>
        <taxon>Chordata</taxon>
        <taxon>Craniata</taxon>
        <taxon>Vertebrata</taxon>
        <taxon>Euteleostomi</taxon>
        <taxon>Mammalia</taxon>
        <taxon>Eutheria</taxon>
        <taxon>Euarchontoglires</taxon>
        <taxon>Primates</taxon>
        <taxon>Haplorrhini</taxon>
        <taxon>Platyrrhini</taxon>
        <taxon>Cebidae</taxon>
        <taxon>Callitrichinae</taxon>
        <taxon>Saguinus</taxon>
    </lineage>
</organism>